<sequence>MPADLIIPYCSPASLISPNCSPASMIATNHLYLGPKPGTPDSLPLTGHRHPVPGLPFLWLTAGNQDPGSLAQAGHRHSGILVFQLGLAAGPRTTDSFSWALALSGRTSGRHLVKLAYPYFPAYKTTP</sequence>
<comment type="caution">
    <text evidence="1">The sequence shown here is derived from an EMBL/GenBank/DDBJ whole genome shotgun (WGS) entry which is preliminary data.</text>
</comment>
<dbReference type="EMBL" id="JACAGB010000004">
    <property type="protein sequence ID" value="KAF6366476.1"/>
    <property type="molecule type" value="Genomic_DNA"/>
</dbReference>
<accession>A0A7J7YXW9</accession>
<evidence type="ECO:0000313" key="2">
    <source>
        <dbReference type="Proteomes" id="UP000558488"/>
    </source>
</evidence>
<protein>
    <submittedName>
        <fullName evidence="1">Uncharacterized protein</fullName>
    </submittedName>
</protein>
<organism evidence="1 2">
    <name type="scientific">Pipistrellus kuhlii</name>
    <name type="common">Kuhl's pipistrelle</name>
    <dbReference type="NCBI Taxonomy" id="59472"/>
    <lineage>
        <taxon>Eukaryota</taxon>
        <taxon>Metazoa</taxon>
        <taxon>Chordata</taxon>
        <taxon>Craniata</taxon>
        <taxon>Vertebrata</taxon>
        <taxon>Euteleostomi</taxon>
        <taxon>Mammalia</taxon>
        <taxon>Eutheria</taxon>
        <taxon>Laurasiatheria</taxon>
        <taxon>Chiroptera</taxon>
        <taxon>Yangochiroptera</taxon>
        <taxon>Vespertilionidae</taxon>
        <taxon>Pipistrellus</taxon>
    </lineage>
</organism>
<dbReference type="AlphaFoldDB" id="A0A7J7YXW9"/>
<name>A0A7J7YXW9_PIPKU</name>
<evidence type="ECO:0000313" key="1">
    <source>
        <dbReference type="EMBL" id="KAF6366476.1"/>
    </source>
</evidence>
<gene>
    <name evidence="1" type="ORF">mPipKuh1_009888</name>
</gene>
<keyword evidence="2" id="KW-1185">Reference proteome</keyword>
<reference evidence="1 2" key="1">
    <citation type="journal article" date="2020" name="Nature">
        <title>Six reference-quality genomes reveal evolution of bat adaptations.</title>
        <authorList>
            <person name="Jebb D."/>
            <person name="Huang Z."/>
            <person name="Pippel M."/>
            <person name="Hughes G.M."/>
            <person name="Lavrichenko K."/>
            <person name="Devanna P."/>
            <person name="Winkler S."/>
            <person name="Jermiin L.S."/>
            <person name="Skirmuntt E.C."/>
            <person name="Katzourakis A."/>
            <person name="Burkitt-Gray L."/>
            <person name="Ray D.A."/>
            <person name="Sullivan K.A.M."/>
            <person name="Roscito J.G."/>
            <person name="Kirilenko B.M."/>
            <person name="Davalos L.M."/>
            <person name="Corthals A.P."/>
            <person name="Power M.L."/>
            <person name="Jones G."/>
            <person name="Ransome R.D."/>
            <person name="Dechmann D.K.N."/>
            <person name="Locatelli A.G."/>
            <person name="Puechmaille S.J."/>
            <person name="Fedrigo O."/>
            <person name="Jarvis E.D."/>
            <person name="Hiller M."/>
            <person name="Vernes S.C."/>
            <person name="Myers E.W."/>
            <person name="Teeling E.C."/>
        </authorList>
    </citation>
    <scope>NUCLEOTIDE SEQUENCE [LARGE SCALE GENOMIC DNA]</scope>
    <source>
        <strain evidence="1">MPipKuh1</strain>
        <tissue evidence="1">Flight muscle</tissue>
    </source>
</reference>
<dbReference type="Proteomes" id="UP000558488">
    <property type="component" value="Unassembled WGS sequence"/>
</dbReference>
<proteinExistence type="predicted"/>